<evidence type="ECO:0000313" key="3">
    <source>
        <dbReference type="Proteomes" id="UP000264820"/>
    </source>
</evidence>
<reference evidence="2" key="1">
    <citation type="submission" date="2025-08" db="UniProtKB">
        <authorList>
            <consortium name="Ensembl"/>
        </authorList>
    </citation>
    <scope>IDENTIFICATION</scope>
</reference>
<reference evidence="2" key="2">
    <citation type="submission" date="2025-09" db="UniProtKB">
        <authorList>
            <consortium name="Ensembl"/>
        </authorList>
    </citation>
    <scope>IDENTIFICATION</scope>
</reference>
<feature type="region of interest" description="Disordered" evidence="1">
    <location>
        <begin position="82"/>
        <end position="133"/>
    </location>
</feature>
<feature type="compositionally biased region" description="Basic and acidic residues" evidence="1">
    <location>
        <begin position="122"/>
        <end position="131"/>
    </location>
</feature>
<proteinExistence type="predicted"/>
<feature type="region of interest" description="Disordered" evidence="1">
    <location>
        <begin position="1"/>
        <end position="20"/>
    </location>
</feature>
<sequence length="144" mass="15550">VNGRDGEDHHAPHQRAGDDGVLLLEPAQGLERVHHARVAVHADAGEEQDAAVQVDVEDKALQPAQHVAEDPVSLVEVVEDEEGQREHVAEVGQRQVEHVDGDAAPRPHVAHEHPDGQAVADQARDEHHDVDGGQVVELEARLGE</sequence>
<protein>
    <submittedName>
        <fullName evidence="2">Uncharacterized protein</fullName>
    </submittedName>
</protein>
<feature type="compositionally biased region" description="Basic and acidic residues" evidence="1">
    <location>
        <begin position="1"/>
        <end position="18"/>
    </location>
</feature>
<dbReference type="Ensembl" id="ENSHCOT00000010062.1">
    <property type="protein sequence ID" value="ENSHCOP00000019010.1"/>
    <property type="gene ID" value="ENSHCOG00000003844.1"/>
</dbReference>
<feature type="compositionally biased region" description="Basic and acidic residues" evidence="1">
    <location>
        <begin position="84"/>
        <end position="115"/>
    </location>
</feature>
<evidence type="ECO:0000313" key="2">
    <source>
        <dbReference type="Ensembl" id="ENSHCOP00000019010.1"/>
    </source>
</evidence>
<keyword evidence="3" id="KW-1185">Reference proteome</keyword>
<name>A0A3Q3DRY7_HIPCM</name>
<accession>A0A3Q3DRY7</accession>
<dbReference type="AlphaFoldDB" id="A0A3Q3DRY7"/>
<dbReference type="Proteomes" id="UP000264820">
    <property type="component" value="Unplaced"/>
</dbReference>
<dbReference type="GeneTree" id="ENSGT00960000190120"/>
<evidence type="ECO:0000256" key="1">
    <source>
        <dbReference type="SAM" id="MobiDB-lite"/>
    </source>
</evidence>
<organism evidence="2 3">
    <name type="scientific">Hippocampus comes</name>
    <name type="common">Tiger tail seahorse</name>
    <dbReference type="NCBI Taxonomy" id="109280"/>
    <lineage>
        <taxon>Eukaryota</taxon>
        <taxon>Metazoa</taxon>
        <taxon>Chordata</taxon>
        <taxon>Craniata</taxon>
        <taxon>Vertebrata</taxon>
        <taxon>Euteleostomi</taxon>
        <taxon>Actinopterygii</taxon>
        <taxon>Neopterygii</taxon>
        <taxon>Teleostei</taxon>
        <taxon>Neoteleostei</taxon>
        <taxon>Acanthomorphata</taxon>
        <taxon>Syngnathiaria</taxon>
        <taxon>Syngnathiformes</taxon>
        <taxon>Syngnathoidei</taxon>
        <taxon>Syngnathidae</taxon>
        <taxon>Hippocampus</taxon>
    </lineage>
</organism>